<name>A0A1Y3B3K3_EURMA</name>
<proteinExistence type="predicted"/>
<dbReference type="EMBL" id="MUJZ01045259">
    <property type="protein sequence ID" value="OTF74787.1"/>
    <property type="molecule type" value="Genomic_DNA"/>
</dbReference>
<gene>
    <name evidence="2" type="ORF">BLA29_011558</name>
</gene>
<accession>A0A1Y3B3K3</accession>
<keyword evidence="1" id="KW-0732">Signal</keyword>
<reference evidence="2 3" key="1">
    <citation type="submission" date="2017-03" db="EMBL/GenBank/DDBJ databases">
        <title>Genome Survey of Euroglyphus maynei.</title>
        <authorList>
            <person name="Arlian L.G."/>
            <person name="Morgan M.S."/>
            <person name="Rider S.D."/>
        </authorList>
    </citation>
    <scope>NUCLEOTIDE SEQUENCE [LARGE SCALE GENOMIC DNA]</scope>
    <source>
        <strain evidence="2">Arlian Lab</strain>
        <tissue evidence="2">Whole body</tissue>
    </source>
</reference>
<feature type="chain" id="PRO_5012011338" evidence="1">
    <location>
        <begin position="29"/>
        <end position="105"/>
    </location>
</feature>
<evidence type="ECO:0000313" key="2">
    <source>
        <dbReference type="EMBL" id="OTF74787.1"/>
    </source>
</evidence>
<comment type="caution">
    <text evidence="2">The sequence shown here is derived from an EMBL/GenBank/DDBJ whole genome shotgun (WGS) entry which is preliminary data.</text>
</comment>
<protein>
    <submittedName>
        <fullName evidence="2">Uncharacterized protein</fullName>
    </submittedName>
</protein>
<organism evidence="2 3">
    <name type="scientific">Euroglyphus maynei</name>
    <name type="common">Mayne's house dust mite</name>
    <dbReference type="NCBI Taxonomy" id="6958"/>
    <lineage>
        <taxon>Eukaryota</taxon>
        <taxon>Metazoa</taxon>
        <taxon>Ecdysozoa</taxon>
        <taxon>Arthropoda</taxon>
        <taxon>Chelicerata</taxon>
        <taxon>Arachnida</taxon>
        <taxon>Acari</taxon>
        <taxon>Acariformes</taxon>
        <taxon>Sarcoptiformes</taxon>
        <taxon>Astigmata</taxon>
        <taxon>Psoroptidia</taxon>
        <taxon>Analgoidea</taxon>
        <taxon>Pyroglyphidae</taxon>
        <taxon>Pyroglyphinae</taxon>
        <taxon>Euroglyphus</taxon>
    </lineage>
</organism>
<feature type="signal peptide" evidence="1">
    <location>
        <begin position="1"/>
        <end position="28"/>
    </location>
</feature>
<dbReference type="OrthoDB" id="10423646at2759"/>
<evidence type="ECO:0000256" key="1">
    <source>
        <dbReference type="SAM" id="SignalP"/>
    </source>
</evidence>
<sequence>MAKHLNIRSLLTIILILIFCFDMKSCSAQIFRQTSDGFNVDVGDFVNLNYGRRSGSRNGRGRGIDLRALSGLVNFDLDRRGIGRRPNINVDAFGLGGNRDRSSST</sequence>
<dbReference type="AlphaFoldDB" id="A0A1Y3B3K3"/>
<keyword evidence="3" id="KW-1185">Reference proteome</keyword>
<dbReference type="Proteomes" id="UP000194236">
    <property type="component" value="Unassembled WGS sequence"/>
</dbReference>
<evidence type="ECO:0000313" key="3">
    <source>
        <dbReference type="Proteomes" id="UP000194236"/>
    </source>
</evidence>